<organism evidence="1 2">
    <name type="scientific">Sulfurospirillum diekertiae</name>
    <dbReference type="NCBI Taxonomy" id="1854492"/>
    <lineage>
        <taxon>Bacteria</taxon>
        <taxon>Pseudomonadati</taxon>
        <taxon>Campylobacterota</taxon>
        <taxon>Epsilonproteobacteria</taxon>
        <taxon>Campylobacterales</taxon>
        <taxon>Sulfurospirillaceae</taxon>
        <taxon>Sulfurospirillum</taxon>
    </lineage>
</organism>
<dbReference type="Gene3D" id="1.20.120.160">
    <property type="entry name" value="HPT domain"/>
    <property type="match status" value="1"/>
</dbReference>
<dbReference type="KEGG" id="sulj:SJPD1_0706"/>
<dbReference type="SUPFAM" id="SSF47226">
    <property type="entry name" value="Histidine-containing phosphotransfer domain, HPT domain"/>
    <property type="match status" value="1"/>
</dbReference>
<dbReference type="Proteomes" id="UP000217349">
    <property type="component" value="Chromosome"/>
</dbReference>
<reference evidence="2" key="1">
    <citation type="submission" date="2017-09" db="EMBL/GenBank/DDBJ databases">
        <title>The complete genome of Sulfurospirillum sp. JPD-1.</title>
        <authorList>
            <person name="Goris T."/>
        </authorList>
    </citation>
    <scope>NUCLEOTIDE SEQUENCE [LARGE SCALE GENOMIC DNA]</scope>
    <source>
        <strain evidence="2">JPD-1</strain>
    </source>
</reference>
<dbReference type="GO" id="GO:0000160">
    <property type="term" value="P:phosphorelay signal transduction system"/>
    <property type="evidence" value="ECO:0007669"/>
    <property type="project" value="InterPro"/>
</dbReference>
<evidence type="ECO:0000313" key="1">
    <source>
        <dbReference type="EMBL" id="ATB68821.1"/>
    </source>
</evidence>
<dbReference type="EMBL" id="CP023275">
    <property type="protein sequence ID" value="ATB68821.1"/>
    <property type="molecule type" value="Genomic_DNA"/>
</dbReference>
<dbReference type="InterPro" id="IPR036641">
    <property type="entry name" value="HPT_dom_sf"/>
</dbReference>
<dbReference type="RefSeq" id="WP_096045981.1">
    <property type="nucleotide sequence ID" value="NZ_CP023275.1"/>
</dbReference>
<proteinExistence type="predicted"/>
<accession>A0A290HC72</accession>
<name>A0A290HC72_9BACT</name>
<dbReference type="AlphaFoldDB" id="A0A290HC72"/>
<gene>
    <name evidence="1" type="ORF">SJPD1_0706</name>
</gene>
<evidence type="ECO:0000313" key="2">
    <source>
        <dbReference type="Proteomes" id="UP000217349"/>
    </source>
</evidence>
<dbReference type="OrthoDB" id="5338539at2"/>
<sequence>MILYDKSGLFLGMGTQELYLLGYEDMEEFRNYHNDFADLFVNKPGFIFKFKNFSWIDYAQHSGTPNKRVLIKTKNGKEIETSLAINEIYLQKEMNGSFLFYSVELNNAPFKHDLPLSTNKSPASAPMVEQELTPSFIPHEEAFVEYAPPSLSSDINFDTPLSLSTTEREDDFIAPTLKPLEETFDESKEESDLKIGSSLPFPEDSFDFKLKFDDHILEEPKSDEKQNEDTSFEYHSIDQIKINDLDFVAPIENYPDDKEENLREDTTLFVEELRKAPAPLLVEDEEFDLAQCAEELGLDISTLAQILEEYINALNIAMPLLLQAINDNNRNNAKEEITKLKSIALHLQIASLSNQFEHLETSLEFDTKEEILQTLKNLQDSVARFKENVL</sequence>
<protein>
    <submittedName>
        <fullName evidence="1">Uncharacterized protein</fullName>
    </submittedName>
</protein>